<dbReference type="NCBIfam" id="NF045542">
    <property type="entry name" value="Clp_rel_HeadMat"/>
    <property type="match status" value="1"/>
</dbReference>
<dbReference type="InterPro" id="IPR029045">
    <property type="entry name" value="ClpP/crotonase-like_dom_sf"/>
</dbReference>
<accession>A0ABV7IVX6</accession>
<evidence type="ECO:0000256" key="1">
    <source>
        <dbReference type="ARBA" id="ARBA00022670"/>
    </source>
</evidence>
<evidence type="ECO:0000313" key="4">
    <source>
        <dbReference type="EMBL" id="MFC3180460.1"/>
    </source>
</evidence>
<organism evidence="4 5">
    <name type="scientific">Cypionkella sinensis</name>
    <dbReference type="NCBI Taxonomy" id="1756043"/>
    <lineage>
        <taxon>Bacteria</taxon>
        <taxon>Pseudomonadati</taxon>
        <taxon>Pseudomonadota</taxon>
        <taxon>Alphaproteobacteria</taxon>
        <taxon>Rhodobacterales</taxon>
        <taxon>Paracoccaceae</taxon>
        <taxon>Cypionkella</taxon>
    </lineage>
</organism>
<protein>
    <submittedName>
        <fullName evidence="4">Head maturation protease, ClpP-related</fullName>
        <ecNumber evidence="4">3.4.21.-</ecNumber>
    </submittedName>
</protein>
<dbReference type="Proteomes" id="UP001595547">
    <property type="component" value="Unassembled WGS sequence"/>
</dbReference>
<dbReference type="CDD" id="cd07016">
    <property type="entry name" value="S14_ClpP_1"/>
    <property type="match status" value="1"/>
</dbReference>
<sequence>MKRGTDLIIGGELVLSGYILTDDSASWMWDNANYFSPALVRDALGELGEGQVTVRLCSVGGEVVAGEAIRAILASHPGGTRIIVEGQAASAASLLFMAGTVREMSIGSFLMIHNPSGGAWGEAQTLRKEADNLDKLAAIYATVYAKASGKTQAEMLAIMANETWYSAEEAISEGFADAVSQEGNASAQQPAAVAQMSLAQTQTIMADQRAKFLAHLTAHRSATGVQPARPPAASSGIPAMLATAQEAVMPNPTPAAPAAPTNPSQPLMAAPVDANAIMLAERTRAQDIRAAAQPFMESGRLTEADVTALISDGSDVVTARSRMLTTMAAREPMPNRVAPVPRGQDETETRRMAMEDSLVARLSRAEPSEAARAFMTHSLVEMAAERMGQSRVPGNFAAREQVLMAAFNTTSDFPILFENALNRALAARYNSAMPTYRRIARQRTYQDFRDHSTVRVGDFPTLQAVNPEGGEIQSGNFSESKEKTAVKAYGIMVNFSRQMLVNDSLNGIQQILNDRGAAVARFEESTFYAMALSGANADGPTLLETTRQVFNTTDLTKAAAAAAITIASLGIGRAAIRKHKSLDGNDLDISASILLVGPDKQTEAEQLVAPVLAAQSNNVNPFSGRLEVVTTAKITGNAWYLFADAAEAACFEWGLLDGYSAPRFRIDNPFGVQGTSMSLEHDFGCGAIDWRGGFKNAGA</sequence>
<keyword evidence="5" id="KW-1185">Reference proteome</keyword>
<gene>
    <name evidence="4" type="ORF">ACFOGH_05630</name>
</gene>
<dbReference type="GO" id="GO:0008233">
    <property type="term" value="F:peptidase activity"/>
    <property type="evidence" value="ECO:0007669"/>
    <property type="project" value="UniProtKB-KW"/>
</dbReference>
<proteinExistence type="predicted"/>
<evidence type="ECO:0000256" key="3">
    <source>
        <dbReference type="ARBA" id="ARBA00022825"/>
    </source>
</evidence>
<dbReference type="RefSeq" id="WP_380072084.1">
    <property type="nucleotide sequence ID" value="NZ_JBHRTO010000001.1"/>
</dbReference>
<keyword evidence="1 4" id="KW-0645">Protease</keyword>
<dbReference type="EC" id="3.4.21.-" evidence="4"/>
<dbReference type="InterPro" id="IPR023562">
    <property type="entry name" value="ClpP/TepA"/>
</dbReference>
<evidence type="ECO:0000256" key="2">
    <source>
        <dbReference type="ARBA" id="ARBA00022801"/>
    </source>
</evidence>
<dbReference type="Pfam" id="PF00574">
    <property type="entry name" value="CLP_protease"/>
    <property type="match status" value="1"/>
</dbReference>
<keyword evidence="2 4" id="KW-0378">Hydrolase</keyword>
<name>A0ABV7IVX6_9RHOB</name>
<reference evidence="5" key="1">
    <citation type="journal article" date="2019" name="Int. J. Syst. Evol. Microbiol.">
        <title>The Global Catalogue of Microorganisms (GCM) 10K type strain sequencing project: providing services to taxonomists for standard genome sequencing and annotation.</title>
        <authorList>
            <consortium name="The Broad Institute Genomics Platform"/>
            <consortium name="The Broad Institute Genome Sequencing Center for Infectious Disease"/>
            <person name="Wu L."/>
            <person name="Ma J."/>
        </authorList>
    </citation>
    <scope>NUCLEOTIDE SEQUENCE [LARGE SCALE GENOMIC DNA]</scope>
    <source>
        <strain evidence="5">KCTC 52039</strain>
    </source>
</reference>
<dbReference type="GO" id="GO:0006508">
    <property type="term" value="P:proteolysis"/>
    <property type="evidence" value="ECO:0007669"/>
    <property type="project" value="UniProtKB-KW"/>
</dbReference>
<comment type="caution">
    <text evidence="4">The sequence shown here is derived from an EMBL/GenBank/DDBJ whole genome shotgun (WGS) entry which is preliminary data.</text>
</comment>
<dbReference type="Pfam" id="PF25209">
    <property type="entry name" value="Phage_capsid_4"/>
    <property type="match status" value="1"/>
</dbReference>
<dbReference type="PANTHER" id="PTHR10381">
    <property type="entry name" value="ATP-DEPENDENT CLP PROTEASE PROTEOLYTIC SUBUNIT"/>
    <property type="match status" value="1"/>
</dbReference>
<dbReference type="PANTHER" id="PTHR10381:SF70">
    <property type="entry name" value="ATP-DEPENDENT CLP PROTEASE PROTEOLYTIC SUBUNIT"/>
    <property type="match status" value="1"/>
</dbReference>
<dbReference type="Gene3D" id="3.90.226.10">
    <property type="entry name" value="2-enoyl-CoA Hydratase, Chain A, domain 1"/>
    <property type="match status" value="1"/>
</dbReference>
<dbReference type="SUPFAM" id="SSF52096">
    <property type="entry name" value="ClpP/crotonase"/>
    <property type="match status" value="1"/>
</dbReference>
<dbReference type="EMBL" id="JBHRTO010000001">
    <property type="protein sequence ID" value="MFC3180460.1"/>
    <property type="molecule type" value="Genomic_DNA"/>
</dbReference>
<keyword evidence="3" id="KW-0720">Serine protease</keyword>
<evidence type="ECO:0000313" key="5">
    <source>
        <dbReference type="Proteomes" id="UP001595547"/>
    </source>
</evidence>